<dbReference type="EC" id="2.1.1.77" evidence="3"/>
<evidence type="ECO:0000256" key="7">
    <source>
        <dbReference type="ARBA" id="ARBA00022691"/>
    </source>
</evidence>
<dbReference type="Gene3D" id="3.40.50.150">
    <property type="entry name" value="Vaccinia Virus protein VP39"/>
    <property type="match status" value="1"/>
</dbReference>
<proteinExistence type="inferred from homology"/>
<dbReference type="GO" id="GO:0032259">
    <property type="term" value="P:methylation"/>
    <property type="evidence" value="ECO:0007669"/>
    <property type="project" value="UniProtKB-KW"/>
</dbReference>
<dbReference type="GO" id="GO:0005737">
    <property type="term" value="C:cytoplasm"/>
    <property type="evidence" value="ECO:0007669"/>
    <property type="project" value="UniProtKB-SubCell"/>
</dbReference>
<evidence type="ECO:0000256" key="1">
    <source>
        <dbReference type="ARBA" id="ARBA00004496"/>
    </source>
</evidence>
<accession>A0A9N9AB68</accession>
<dbReference type="InterPro" id="IPR029063">
    <property type="entry name" value="SAM-dependent_MTases_sf"/>
</dbReference>
<dbReference type="PROSITE" id="PS00018">
    <property type="entry name" value="EF_HAND_1"/>
    <property type="match status" value="1"/>
</dbReference>
<name>A0A9N9AB68_9GLOM</name>
<dbReference type="Pfam" id="PF01135">
    <property type="entry name" value="PCMT"/>
    <property type="match status" value="1"/>
</dbReference>
<sequence>MRSATCSLLILSVKSLSPPLSITAKDNDGLISNLKRAGIIESDRIERAMKSIDRGKYVRKDPYRDTPQILGFNATISAPTVLEGRNESTKIHPQLLALNLVLDVGSGSGYLTACFAEMVGTSGKVVGIEHIPELVQLGEQNVRNDRPEFLDSKRLSFVLGDGRQGYPDEAPHVGAAAPTTPKALIDQLKAPGRLFIPVGTDHQSIHQIDKDKDGNITDKDVMGVMYVPLTDASSQLRTF</sequence>
<evidence type="ECO:0000313" key="9">
    <source>
        <dbReference type="Proteomes" id="UP000789739"/>
    </source>
</evidence>
<keyword evidence="9" id="KW-1185">Reference proteome</keyword>
<reference evidence="8" key="1">
    <citation type="submission" date="2021-06" db="EMBL/GenBank/DDBJ databases">
        <authorList>
            <person name="Kallberg Y."/>
            <person name="Tangrot J."/>
            <person name="Rosling A."/>
        </authorList>
    </citation>
    <scope>NUCLEOTIDE SEQUENCE</scope>
    <source>
        <strain evidence="8">BR232B</strain>
    </source>
</reference>
<evidence type="ECO:0000256" key="3">
    <source>
        <dbReference type="ARBA" id="ARBA00011890"/>
    </source>
</evidence>
<dbReference type="PANTHER" id="PTHR11579:SF0">
    <property type="entry name" value="PROTEIN-L-ISOASPARTATE(D-ASPARTATE) O-METHYLTRANSFERASE"/>
    <property type="match status" value="1"/>
</dbReference>
<evidence type="ECO:0000256" key="2">
    <source>
        <dbReference type="ARBA" id="ARBA00005369"/>
    </source>
</evidence>
<comment type="subcellular location">
    <subcellularLocation>
        <location evidence="1">Cytoplasm</location>
    </subcellularLocation>
</comment>
<gene>
    <name evidence="8" type="ORF">PBRASI_LOCUS3865</name>
</gene>
<dbReference type="OrthoDB" id="73890at2759"/>
<evidence type="ECO:0000256" key="4">
    <source>
        <dbReference type="ARBA" id="ARBA00022490"/>
    </source>
</evidence>
<keyword evidence="5" id="KW-0489">Methyltransferase</keyword>
<keyword evidence="7" id="KW-0949">S-adenosyl-L-methionine</keyword>
<dbReference type="CDD" id="cd02440">
    <property type="entry name" value="AdoMet_MTases"/>
    <property type="match status" value="1"/>
</dbReference>
<protein>
    <recommendedName>
        <fullName evidence="3">protein-L-isoaspartate(D-aspartate) O-methyltransferase</fullName>
        <ecNumber evidence="3">2.1.1.77</ecNumber>
    </recommendedName>
</protein>
<dbReference type="Proteomes" id="UP000789739">
    <property type="component" value="Unassembled WGS sequence"/>
</dbReference>
<dbReference type="EMBL" id="CAJVPI010000367">
    <property type="protein sequence ID" value="CAG8525842.1"/>
    <property type="molecule type" value="Genomic_DNA"/>
</dbReference>
<evidence type="ECO:0000313" key="8">
    <source>
        <dbReference type="EMBL" id="CAG8525842.1"/>
    </source>
</evidence>
<dbReference type="SUPFAM" id="SSF53335">
    <property type="entry name" value="S-adenosyl-L-methionine-dependent methyltransferases"/>
    <property type="match status" value="1"/>
</dbReference>
<dbReference type="InterPro" id="IPR018247">
    <property type="entry name" value="EF_Hand_1_Ca_BS"/>
</dbReference>
<keyword evidence="4" id="KW-0963">Cytoplasm</keyword>
<dbReference type="PANTHER" id="PTHR11579">
    <property type="entry name" value="PROTEIN-L-ISOASPARTATE O-METHYLTRANSFERASE"/>
    <property type="match status" value="1"/>
</dbReference>
<evidence type="ECO:0000256" key="5">
    <source>
        <dbReference type="ARBA" id="ARBA00022603"/>
    </source>
</evidence>
<dbReference type="GO" id="GO:0004719">
    <property type="term" value="F:protein-L-isoaspartate (D-aspartate) O-methyltransferase activity"/>
    <property type="evidence" value="ECO:0007669"/>
    <property type="project" value="UniProtKB-EC"/>
</dbReference>
<dbReference type="InterPro" id="IPR000682">
    <property type="entry name" value="PCMT"/>
</dbReference>
<evidence type="ECO:0000256" key="6">
    <source>
        <dbReference type="ARBA" id="ARBA00022679"/>
    </source>
</evidence>
<organism evidence="8 9">
    <name type="scientific">Paraglomus brasilianum</name>
    <dbReference type="NCBI Taxonomy" id="144538"/>
    <lineage>
        <taxon>Eukaryota</taxon>
        <taxon>Fungi</taxon>
        <taxon>Fungi incertae sedis</taxon>
        <taxon>Mucoromycota</taxon>
        <taxon>Glomeromycotina</taxon>
        <taxon>Glomeromycetes</taxon>
        <taxon>Paraglomerales</taxon>
        <taxon>Paraglomeraceae</taxon>
        <taxon>Paraglomus</taxon>
    </lineage>
</organism>
<keyword evidence="6" id="KW-0808">Transferase</keyword>
<dbReference type="AlphaFoldDB" id="A0A9N9AB68"/>
<comment type="similarity">
    <text evidence="2">Belongs to the methyltransferase superfamily. L-isoaspartyl/D-aspartyl protein methyltransferase family.</text>
</comment>
<comment type="caution">
    <text evidence="8">The sequence shown here is derived from an EMBL/GenBank/DDBJ whole genome shotgun (WGS) entry which is preliminary data.</text>
</comment>
<dbReference type="NCBIfam" id="TIGR00080">
    <property type="entry name" value="pimt"/>
    <property type="match status" value="1"/>
</dbReference>